<dbReference type="Proteomes" id="UP000316304">
    <property type="component" value="Unassembled WGS sequence"/>
</dbReference>
<gene>
    <name evidence="1" type="ORF">Pla52o_56170</name>
</gene>
<sequence>MPELSLFVRSRIWVRLLCYAKIQLPDGFYPITTAAKMNESSNDFHAQINELFDHMVNNLDYKTDEPLEWVFGIESTDIALLEKIGERVPESYGFDIEEEVEHVDDEGNSTMSGPMLSLHRCEALTPEQVKACADEVDALAKEFGLMLADVTAFDPIDEDDFFDWMPIEDAQLRLQHFTESGLEVDSDLPWLFLLFCTAKDDLDALTVALDNEKLGTIESYDEPDEDGNYGLCLFIEGKNNEAELVAMNDRINAIAASNNSEVVGIQFLDQEDFNDVYGDGDENGDSDEDES</sequence>
<organism evidence="1 2">
    <name type="scientific">Novipirellula galeiformis</name>
    <dbReference type="NCBI Taxonomy" id="2528004"/>
    <lineage>
        <taxon>Bacteria</taxon>
        <taxon>Pseudomonadati</taxon>
        <taxon>Planctomycetota</taxon>
        <taxon>Planctomycetia</taxon>
        <taxon>Pirellulales</taxon>
        <taxon>Pirellulaceae</taxon>
        <taxon>Novipirellula</taxon>
    </lineage>
</organism>
<name>A0A5C6BJ32_9BACT</name>
<evidence type="ECO:0000313" key="1">
    <source>
        <dbReference type="EMBL" id="TWU11179.1"/>
    </source>
</evidence>
<proteinExistence type="predicted"/>
<dbReference type="EMBL" id="SJPT01000017">
    <property type="protein sequence ID" value="TWU11179.1"/>
    <property type="molecule type" value="Genomic_DNA"/>
</dbReference>
<protein>
    <submittedName>
        <fullName evidence="1">Uncharacterized protein</fullName>
    </submittedName>
</protein>
<evidence type="ECO:0000313" key="2">
    <source>
        <dbReference type="Proteomes" id="UP000316304"/>
    </source>
</evidence>
<accession>A0A5C6BJ32</accession>
<reference evidence="1 2" key="1">
    <citation type="submission" date="2019-02" db="EMBL/GenBank/DDBJ databases">
        <title>Deep-cultivation of Planctomycetes and their phenomic and genomic characterization uncovers novel biology.</title>
        <authorList>
            <person name="Wiegand S."/>
            <person name="Jogler M."/>
            <person name="Boedeker C."/>
            <person name="Pinto D."/>
            <person name="Vollmers J."/>
            <person name="Rivas-Marin E."/>
            <person name="Kohn T."/>
            <person name="Peeters S.H."/>
            <person name="Heuer A."/>
            <person name="Rast P."/>
            <person name="Oberbeckmann S."/>
            <person name="Bunk B."/>
            <person name="Jeske O."/>
            <person name="Meyerdierks A."/>
            <person name="Storesund J.E."/>
            <person name="Kallscheuer N."/>
            <person name="Luecker S."/>
            <person name="Lage O.M."/>
            <person name="Pohl T."/>
            <person name="Merkel B.J."/>
            <person name="Hornburger P."/>
            <person name="Mueller R.-W."/>
            <person name="Bruemmer F."/>
            <person name="Labrenz M."/>
            <person name="Spormann A.M."/>
            <person name="Op Den Camp H."/>
            <person name="Overmann J."/>
            <person name="Amann R."/>
            <person name="Jetten M.S.M."/>
            <person name="Mascher T."/>
            <person name="Medema M.H."/>
            <person name="Devos D.P."/>
            <person name="Kaster A.-K."/>
            <person name="Ovreas L."/>
            <person name="Rohde M."/>
            <person name="Galperin M.Y."/>
            <person name="Jogler C."/>
        </authorList>
    </citation>
    <scope>NUCLEOTIDE SEQUENCE [LARGE SCALE GENOMIC DNA]</scope>
    <source>
        <strain evidence="1 2">Pla52o</strain>
    </source>
</reference>
<keyword evidence="2" id="KW-1185">Reference proteome</keyword>
<dbReference type="AlphaFoldDB" id="A0A5C6BJ32"/>
<comment type="caution">
    <text evidence="1">The sequence shown here is derived from an EMBL/GenBank/DDBJ whole genome shotgun (WGS) entry which is preliminary data.</text>
</comment>